<evidence type="ECO:0000313" key="1">
    <source>
        <dbReference type="EMBL" id="CAD7595066.1"/>
    </source>
</evidence>
<protein>
    <submittedName>
        <fullName evidence="1">Uncharacterized protein</fullName>
    </submittedName>
</protein>
<reference evidence="1" key="1">
    <citation type="submission" date="2020-11" db="EMBL/GenBank/DDBJ databases">
        <authorList>
            <person name="Tran Van P."/>
        </authorList>
    </citation>
    <scope>NUCLEOTIDE SEQUENCE</scope>
</reference>
<accession>A0A7R9PLZ4</accession>
<name>A0A7R9PLZ4_TIMGE</name>
<dbReference type="EMBL" id="OE841267">
    <property type="protein sequence ID" value="CAD7595066.1"/>
    <property type="molecule type" value="Genomic_DNA"/>
</dbReference>
<organism evidence="1">
    <name type="scientific">Timema genevievae</name>
    <name type="common">Walking stick</name>
    <dbReference type="NCBI Taxonomy" id="629358"/>
    <lineage>
        <taxon>Eukaryota</taxon>
        <taxon>Metazoa</taxon>
        <taxon>Ecdysozoa</taxon>
        <taxon>Arthropoda</taxon>
        <taxon>Hexapoda</taxon>
        <taxon>Insecta</taxon>
        <taxon>Pterygota</taxon>
        <taxon>Neoptera</taxon>
        <taxon>Polyneoptera</taxon>
        <taxon>Phasmatodea</taxon>
        <taxon>Timematodea</taxon>
        <taxon>Timematoidea</taxon>
        <taxon>Timematidae</taxon>
        <taxon>Timema</taxon>
    </lineage>
</organism>
<gene>
    <name evidence="1" type="ORF">TGEB3V08_LOCUS5889</name>
</gene>
<proteinExistence type="predicted"/>
<sequence length="312" mass="35869">MYLPIAHALQELEEALNQETTQRVHQLLATVVKGQFVTALNAAAKVFSITFPLCKYLQRVDCDLAAACEHVDIVVNVLHTKVTKSDDEFHKIFTYSEEMLSEIGEEMRIPHVDKQCHRDNMPASTKEVNPHLRGTEIRTSISPSSVIWLNTTGALANYATEAVDWYTQLKIKAALIRHKYTWTKQDLTLWRIIWTLLGSSQQFILAHLDRDVTVRLKQEKCSVESVPVSNVEEREFSWQEKVFSPFEVSYYKSPGNCHSSLDEKYHQDVTELYQTGTSTNRLFTYTDNDDFASTEEVRNKPTKEHVGKVQRL</sequence>
<dbReference type="AlphaFoldDB" id="A0A7R9PLZ4"/>